<sequence length="103" mass="12187">MTYLKIDEVIKKIMVLHNLSFKETQEKVFINHIEMFYNRLLNNENVGIELTETLKKQISLSVWVRAEKFINDFLKVMNQNLGNKILEVPEIELFLVATHLLLL</sequence>
<name>A0A2K8NQJ2_9MOLU</name>
<gene>
    <name evidence="1" type="ORF">EFREU_v1c00750</name>
</gene>
<dbReference type="RefSeq" id="WP_100609065.1">
    <property type="nucleotide sequence ID" value="NZ_CP024962.1"/>
</dbReference>
<protein>
    <submittedName>
        <fullName evidence="1">Uncharacterized protein</fullName>
    </submittedName>
</protein>
<dbReference type="AlphaFoldDB" id="A0A2K8NQJ2"/>
<proteinExistence type="predicted"/>
<dbReference type="Proteomes" id="UP000232222">
    <property type="component" value="Chromosome"/>
</dbReference>
<accession>A0A2K8NQJ2</accession>
<evidence type="ECO:0000313" key="1">
    <source>
        <dbReference type="EMBL" id="ATZ16102.1"/>
    </source>
</evidence>
<organism evidence="1 2">
    <name type="scientific">Entomoplasma freundtii</name>
    <dbReference type="NCBI Taxonomy" id="74700"/>
    <lineage>
        <taxon>Bacteria</taxon>
        <taxon>Bacillati</taxon>
        <taxon>Mycoplasmatota</taxon>
        <taxon>Mollicutes</taxon>
        <taxon>Entomoplasmatales</taxon>
        <taxon>Entomoplasmataceae</taxon>
        <taxon>Entomoplasma</taxon>
    </lineage>
</organism>
<keyword evidence="2" id="KW-1185">Reference proteome</keyword>
<reference evidence="1 2" key="1">
    <citation type="submission" date="2017-11" db="EMBL/GenBank/DDBJ databases">
        <title>Genome sequence of Entomoplasma freundtii BARC 318 (ATCC 51999).</title>
        <authorList>
            <person name="Lo W.-S."/>
            <person name="Gasparich G.E."/>
            <person name="Kuo C.-H."/>
        </authorList>
    </citation>
    <scope>NUCLEOTIDE SEQUENCE [LARGE SCALE GENOMIC DNA]</scope>
    <source>
        <strain evidence="1 2">BARC 318</strain>
    </source>
</reference>
<dbReference type="EMBL" id="CP024962">
    <property type="protein sequence ID" value="ATZ16102.1"/>
    <property type="molecule type" value="Genomic_DNA"/>
</dbReference>
<dbReference type="Gene3D" id="1.10.1790.10">
    <property type="entry name" value="PRD domain"/>
    <property type="match status" value="1"/>
</dbReference>
<evidence type="ECO:0000313" key="2">
    <source>
        <dbReference type="Proteomes" id="UP000232222"/>
    </source>
</evidence>
<dbReference type="KEGG" id="efr:EFREU_v1c00750"/>